<evidence type="ECO:0000313" key="8">
    <source>
        <dbReference type="Proteomes" id="UP000077755"/>
    </source>
</evidence>
<dbReference type="SUPFAM" id="SSF117856">
    <property type="entry name" value="AF0104/ALDC/Ptd012-like"/>
    <property type="match status" value="1"/>
</dbReference>
<keyword evidence="4" id="KW-0539">Nucleus</keyword>
<dbReference type="AlphaFoldDB" id="A0AAF0XN07"/>
<feature type="compositionally biased region" description="Low complexity" evidence="5">
    <location>
        <begin position="101"/>
        <end position="115"/>
    </location>
</feature>
<evidence type="ECO:0000256" key="5">
    <source>
        <dbReference type="SAM" id="MobiDB-lite"/>
    </source>
</evidence>
<reference evidence="7" key="2">
    <citation type="submission" date="2022-03" db="EMBL/GenBank/DDBJ databases">
        <title>Draft title - Genomic analysis of global carrot germplasm unveils the trajectory of domestication and the origin of high carotenoid orange carrot.</title>
        <authorList>
            <person name="Iorizzo M."/>
            <person name="Ellison S."/>
            <person name="Senalik D."/>
            <person name="Macko-Podgorni A."/>
            <person name="Grzebelus D."/>
            <person name="Bostan H."/>
            <person name="Rolling W."/>
            <person name="Curaba J."/>
            <person name="Simon P."/>
        </authorList>
    </citation>
    <scope>NUCLEOTIDE SEQUENCE</scope>
    <source>
        <tissue evidence="7">Leaf</tissue>
    </source>
</reference>
<protein>
    <recommendedName>
        <fullName evidence="4">AT-hook motif nuclear-localized protein</fullName>
    </recommendedName>
</protein>
<name>A0AAF0XN07_DAUCS</name>
<dbReference type="InterPro" id="IPR005175">
    <property type="entry name" value="PPC_dom"/>
</dbReference>
<reference evidence="7" key="1">
    <citation type="journal article" date="2016" name="Nat. Genet.">
        <title>A high-quality carrot genome assembly provides new insights into carotenoid accumulation and asterid genome evolution.</title>
        <authorList>
            <person name="Iorizzo M."/>
            <person name="Ellison S."/>
            <person name="Senalik D."/>
            <person name="Zeng P."/>
            <person name="Satapoomin P."/>
            <person name="Huang J."/>
            <person name="Bowman M."/>
            <person name="Iovene M."/>
            <person name="Sanseverino W."/>
            <person name="Cavagnaro P."/>
            <person name="Yildiz M."/>
            <person name="Macko-Podgorni A."/>
            <person name="Moranska E."/>
            <person name="Grzebelus E."/>
            <person name="Grzebelus D."/>
            <person name="Ashrafi H."/>
            <person name="Zheng Z."/>
            <person name="Cheng S."/>
            <person name="Spooner D."/>
            <person name="Van Deynze A."/>
            <person name="Simon P."/>
        </authorList>
    </citation>
    <scope>NUCLEOTIDE SEQUENCE</scope>
    <source>
        <tissue evidence="7">Leaf</tissue>
    </source>
</reference>
<keyword evidence="1 4" id="KW-0805">Transcription regulation</keyword>
<dbReference type="InterPro" id="IPR039605">
    <property type="entry name" value="AHL"/>
</dbReference>
<keyword evidence="3 4" id="KW-0804">Transcription</keyword>
<evidence type="ECO:0000256" key="1">
    <source>
        <dbReference type="ARBA" id="ARBA00023015"/>
    </source>
</evidence>
<organism evidence="7 8">
    <name type="scientific">Daucus carota subsp. sativus</name>
    <name type="common">Carrot</name>
    <dbReference type="NCBI Taxonomy" id="79200"/>
    <lineage>
        <taxon>Eukaryota</taxon>
        <taxon>Viridiplantae</taxon>
        <taxon>Streptophyta</taxon>
        <taxon>Embryophyta</taxon>
        <taxon>Tracheophyta</taxon>
        <taxon>Spermatophyta</taxon>
        <taxon>Magnoliopsida</taxon>
        <taxon>eudicotyledons</taxon>
        <taxon>Gunneridae</taxon>
        <taxon>Pentapetalae</taxon>
        <taxon>asterids</taxon>
        <taxon>campanulids</taxon>
        <taxon>Apiales</taxon>
        <taxon>Apiaceae</taxon>
        <taxon>Apioideae</taxon>
        <taxon>Scandiceae</taxon>
        <taxon>Daucinae</taxon>
        <taxon>Daucus</taxon>
        <taxon>Daucus sect. Daucus</taxon>
    </lineage>
</organism>
<dbReference type="Proteomes" id="UP000077755">
    <property type="component" value="Chromosome 7"/>
</dbReference>
<feature type="compositionally biased region" description="Polar residues" evidence="5">
    <location>
        <begin position="290"/>
        <end position="299"/>
    </location>
</feature>
<evidence type="ECO:0000259" key="6">
    <source>
        <dbReference type="PROSITE" id="PS51742"/>
    </source>
</evidence>
<evidence type="ECO:0000256" key="3">
    <source>
        <dbReference type="ARBA" id="ARBA00023163"/>
    </source>
</evidence>
<feature type="region of interest" description="Disordered" evidence="5">
    <location>
        <begin position="1"/>
        <end position="34"/>
    </location>
</feature>
<keyword evidence="2 4" id="KW-0238">DNA-binding</keyword>
<evidence type="ECO:0000256" key="4">
    <source>
        <dbReference type="RuleBase" id="RU367031"/>
    </source>
</evidence>
<comment type="function">
    <text evidence="4">Transcription factor that specifically binds AT-rich DNA sequences related to the nuclear matrix attachment regions (MARs).</text>
</comment>
<dbReference type="PANTHER" id="PTHR31500:SF9">
    <property type="entry name" value="AT-HOOK MOTIF NUCLEAR-LOCALIZED PROTEIN 9"/>
    <property type="match status" value="1"/>
</dbReference>
<dbReference type="GO" id="GO:0003680">
    <property type="term" value="F:minor groove of adenine-thymine-rich DNA binding"/>
    <property type="evidence" value="ECO:0007669"/>
    <property type="project" value="UniProtKB-UniRule"/>
</dbReference>
<dbReference type="PANTHER" id="PTHR31500">
    <property type="entry name" value="AT-HOOK MOTIF NUCLEAR-LOCALIZED PROTEIN 9"/>
    <property type="match status" value="1"/>
</dbReference>
<comment type="subcellular location">
    <subcellularLocation>
        <location evidence="4">Nucleus</location>
    </subcellularLocation>
</comment>
<dbReference type="KEGG" id="dcr:108196714"/>
<feature type="region of interest" description="Disordered" evidence="5">
    <location>
        <begin position="277"/>
        <end position="299"/>
    </location>
</feature>
<dbReference type="GO" id="GO:0005634">
    <property type="term" value="C:nucleus"/>
    <property type="evidence" value="ECO:0007669"/>
    <property type="project" value="UniProtKB-SubCell"/>
</dbReference>
<gene>
    <name evidence="7" type="ORF">DCAR_0728923</name>
</gene>
<proteinExistence type="predicted"/>
<evidence type="ECO:0000313" key="7">
    <source>
        <dbReference type="EMBL" id="WOH09466.1"/>
    </source>
</evidence>
<dbReference type="Gene3D" id="3.30.1330.80">
    <property type="entry name" value="Hypothetical protein, similar to alpha- acetolactate decarboxylase, domain 2"/>
    <property type="match status" value="1"/>
</dbReference>
<evidence type="ECO:0000256" key="2">
    <source>
        <dbReference type="ARBA" id="ARBA00023125"/>
    </source>
</evidence>
<sequence length="299" mass="30885">MDPRNAMSLSGSPPYYMQREISASVSGQGPGTEPGFLFSPDDHFQTNMGSTSFGSTLQVDSSFTTSPHGVNVGAPAAVAVPEPLRRRRGRPRKYGPEGVASLGLSPSSSSSLSKLMPFQKRGRGRPAGSGRKQQQLAPLGAWLSGTAGMGFTPHVITVAVGEDITAKIMSFLQQVSRAICILSATGVISTVTLRQPSTSGGTLTYEGRFEILCLSGSYLHSDVGSSRGQTGGLSISLANPDGGVIGGGVGGVLIAASPVQVIIGSFMCSSPKTKSVANADNTDHQIGENPINQVHSHLS</sequence>
<feature type="domain" description="PPC" evidence="6">
    <location>
        <begin position="147"/>
        <end position="294"/>
    </location>
</feature>
<feature type="region of interest" description="Disordered" evidence="5">
    <location>
        <begin position="82"/>
        <end position="135"/>
    </location>
</feature>
<accession>A0AAF0XN07</accession>
<dbReference type="PROSITE" id="PS51742">
    <property type="entry name" value="PPC"/>
    <property type="match status" value="1"/>
</dbReference>
<dbReference type="EMBL" id="CP093349">
    <property type="protein sequence ID" value="WOH09466.1"/>
    <property type="molecule type" value="Genomic_DNA"/>
</dbReference>
<keyword evidence="8" id="KW-1185">Reference proteome</keyword>
<dbReference type="Pfam" id="PF03479">
    <property type="entry name" value="PCC"/>
    <property type="match status" value="1"/>
</dbReference>
<comment type="domain">
    <text evidence="4">The PPC domain mediates interactions between AHL proteins.</text>
</comment>
<dbReference type="CDD" id="cd11378">
    <property type="entry name" value="DUF296"/>
    <property type="match status" value="1"/>
</dbReference>